<sequence>MLDIRGVQHSYGEVVALRDVSLSIADREFFALLGPSGCGKTTLLRSIAGFETPRQGTILLDGQDLTALPAHRRPVNMMFQSYALFPHMSVEKNVAYGLEAEGVGKAEIRRRVGETLEIVGLAAFAQRRPAKLSGGQRQRVALARAIIKRPRVLLLDEPLSALDRKVRAEMQLELKRMQHEAGMTFVVVTHDQEEAMSMADRVAVLNRGGIEQLDTPVGLYSRPATRFVASFIGSANLLDGSATGGPAGGASSVDVPGVAVFPATHSFAERESVTLVARPEDVHIVAPDAAPLQGVVVDTFFLGGSSTVSVEVAGLAKPISCTVHAANVATRGERVGLRFDAARVVVVANPVEAPAPAAAA</sequence>
<organism evidence="9 10">
    <name type="scientific">Microterricola pindariensis</name>
    <dbReference type="NCBI Taxonomy" id="478010"/>
    <lineage>
        <taxon>Bacteria</taxon>
        <taxon>Bacillati</taxon>
        <taxon>Actinomycetota</taxon>
        <taxon>Actinomycetes</taxon>
        <taxon>Micrococcales</taxon>
        <taxon>Microbacteriaceae</taxon>
        <taxon>Microterricola</taxon>
    </lineage>
</organism>
<proteinExistence type="inferred from homology"/>
<dbReference type="InterPro" id="IPR003439">
    <property type="entry name" value="ABC_transporter-like_ATP-bd"/>
</dbReference>
<dbReference type="PANTHER" id="PTHR42781:SF4">
    <property type="entry name" value="SPERMIDINE_PUTRESCINE IMPORT ATP-BINDING PROTEIN POTA"/>
    <property type="match status" value="1"/>
</dbReference>
<protein>
    <recommendedName>
        <fullName evidence="7">Spermidine/putrescine import ATP-binding protein PotA</fullName>
        <ecNumber evidence="7">7.6.2.11</ecNumber>
    </recommendedName>
</protein>
<dbReference type="SUPFAM" id="SSF52540">
    <property type="entry name" value="P-loop containing nucleoside triphosphate hydrolases"/>
    <property type="match status" value="1"/>
</dbReference>
<evidence type="ECO:0000256" key="6">
    <source>
        <dbReference type="ARBA" id="ARBA00023136"/>
    </source>
</evidence>
<evidence type="ECO:0000256" key="3">
    <source>
        <dbReference type="ARBA" id="ARBA00022741"/>
    </source>
</evidence>
<comment type="subunit">
    <text evidence="7">The complex is composed of two ATP-binding proteins (PotA), two transmembrane proteins (PotB and PotC) and a solute-binding protein (PotD).</text>
</comment>
<keyword evidence="4 7" id="KW-0067">ATP-binding</keyword>
<evidence type="ECO:0000313" key="10">
    <source>
        <dbReference type="Proteomes" id="UP000237755"/>
    </source>
</evidence>
<keyword evidence="10" id="KW-1185">Reference proteome</keyword>
<comment type="catalytic activity">
    <reaction evidence="7">
        <text>ATP + H2O + polyamine-[polyamine-binding protein]Side 1 = ADP + phosphate + polyamineSide 2 + [polyamine-binding protein]Side 1.</text>
        <dbReference type="EC" id="7.6.2.11"/>
    </reaction>
</comment>
<dbReference type="Gene3D" id="3.40.50.300">
    <property type="entry name" value="P-loop containing nucleotide triphosphate hydrolases"/>
    <property type="match status" value="1"/>
</dbReference>
<dbReference type="Pfam" id="PF00005">
    <property type="entry name" value="ABC_tran"/>
    <property type="match status" value="1"/>
</dbReference>
<dbReference type="EC" id="7.6.2.11" evidence="7"/>
<dbReference type="InterPro" id="IPR027417">
    <property type="entry name" value="P-loop_NTPase"/>
</dbReference>
<evidence type="ECO:0000256" key="1">
    <source>
        <dbReference type="ARBA" id="ARBA00022448"/>
    </source>
</evidence>
<dbReference type="Pfam" id="PF08402">
    <property type="entry name" value="TOBE_2"/>
    <property type="match status" value="1"/>
</dbReference>
<dbReference type="SMART" id="SM00382">
    <property type="entry name" value="AAA"/>
    <property type="match status" value="1"/>
</dbReference>
<dbReference type="SUPFAM" id="SSF50331">
    <property type="entry name" value="MOP-like"/>
    <property type="match status" value="1"/>
</dbReference>
<evidence type="ECO:0000259" key="8">
    <source>
        <dbReference type="PROSITE" id="PS50893"/>
    </source>
</evidence>
<evidence type="ECO:0000256" key="5">
    <source>
        <dbReference type="ARBA" id="ARBA00022967"/>
    </source>
</evidence>
<reference evidence="9 10" key="1">
    <citation type="journal article" date="2008" name="Int. J. Syst. Evol. Microbiol.">
        <title>Leifsonia pindariensis sp. nov., isolated from the Pindari glacier of the Indian Himalayas, and emended description of the genus Leifsonia.</title>
        <authorList>
            <person name="Reddy G.S."/>
            <person name="Prabagaran S.R."/>
            <person name="Shivaji S."/>
        </authorList>
    </citation>
    <scope>NUCLEOTIDE SEQUENCE [LARGE SCALE GENOMIC DNA]</scope>
    <source>
        <strain evidence="9 10">PON 10</strain>
    </source>
</reference>
<evidence type="ECO:0000313" key="9">
    <source>
        <dbReference type="EMBL" id="PPL16434.1"/>
    </source>
</evidence>
<keyword evidence="3 7" id="KW-0547">Nucleotide-binding</keyword>
<gene>
    <name evidence="7" type="primary">potA</name>
    <name evidence="9" type="ORF">GY24_12750</name>
</gene>
<feature type="domain" description="ABC transporter" evidence="8">
    <location>
        <begin position="2"/>
        <end position="232"/>
    </location>
</feature>
<dbReference type="GO" id="GO:0005524">
    <property type="term" value="F:ATP binding"/>
    <property type="evidence" value="ECO:0007669"/>
    <property type="project" value="UniProtKB-KW"/>
</dbReference>
<dbReference type="InterPro" id="IPR003593">
    <property type="entry name" value="AAA+_ATPase"/>
</dbReference>
<evidence type="ECO:0000256" key="2">
    <source>
        <dbReference type="ARBA" id="ARBA00022475"/>
    </source>
</evidence>
<dbReference type="PROSITE" id="PS50893">
    <property type="entry name" value="ABC_TRANSPORTER_2"/>
    <property type="match status" value="1"/>
</dbReference>
<dbReference type="PANTHER" id="PTHR42781">
    <property type="entry name" value="SPERMIDINE/PUTRESCINE IMPORT ATP-BINDING PROTEIN POTA"/>
    <property type="match status" value="1"/>
</dbReference>
<dbReference type="InterPro" id="IPR005893">
    <property type="entry name" value="PotA-like"/>
</dbReference>
<dbReference type="InterPro" id="IPR050093">
    <property type="entry name" value="ABC_SmlMolc_Importer"/>
</dbReference>
<dbReference type="InterPro" id="IPR013611">
    <property type="entry name" value="Transp-assoc_OB_typ2"/>
</dbReference>
<keyword evidence="1 7" id="KW-0813">Transport</keyword>
<comment type="function">
    <text evidence="7">Part of the ABC transporter complex PotABCD involved in spermidine/putrescine import. Responsible for energy coupling to the transport system.</text>
</comment>
<comment type="caution">
    <text evidence="9">The sequence shown here is derived from an EMBL/GenBank/DDBJ whole genome shotgun (WGS) entry which is preliminary data.</text>
</comment>
<name>A0ABX5AUN0_9MICO</name>
<keyword evidence="6 7" id="KW-0472">Membrane</keyword>
<dbReference type="NCBIfam" id="TIGR01187">
    <property type="entry name" value="potA"/>
    <property type="match status" value="1"/>
</dbReference>
<evidence type="ECO:0000256" key="4">
    <source>
        <dbReference type="ARBA" id="ARBA00022840"/>
    </source>
</evidence>
<keyword evidence="2 7" id="KW-1003">Cell membrane</keyword>
<comment type="similarity">
    <text evidence="7">Belongs to the ABC transporter superfamily. Spermidine/putrescine importer (TC 3.A.1.11.1) family.</text>
</comment>
<dbReference type="InterPro" id="IPR008995">
    <property type="entry name" value="Mo/tungstate-bd_C_term_dom"/>
</dbReference>
<dbReference type="Gene3D" id="2.40.50.100">
    <property type="match status" value="1"/>
</dbReference>
<keyword evidence="5 7" id="KW-1278">Translocase</keyword>
<dbReference type="InterPro" id="IPR017871">
    <property type="entry name" value="ABC_transporter-like_CS"/>
</dbReference>
<dbReference type="Proteomes" id="UP000237755">
    <property type="component" value="Unassembled WGS sequence"/>
</dbReference>
<dbReference type="PROSITE" id="PS00211">
    <property type="entry name" value="ABC_TRANSPORTER_1"/>
    <property type="match status" value="1"/>
</dbReference>
<dbReference type="EMBL" id="MPZN01000046">
    <property type="protein sequence ID" value="PPL16434.1"/>
    <property type="molecule type" value="Genomic_DNA"/>
</dbReference>
<accession>A0ABX5AUN0</accession>
<evidence type="ECO:0000256" key="7">
    <source>
        <dbReference type="RuleBase" id="RU364083"/>
    </source>
</evidence>